<name>A0A4R1PUK4_9FIRM</name>
<keyword evidence="2" id="KW-1185">Reference proteome</keyword>
<reference evidence="1 2" key="1">
    <citation type="submission" date="2019-03" db="EMBL/GenBank/DDBJ databases">
        <title>Genomic Encyclopedia of Type Strains, Phase IV (KMG-IV): sequencing the most valuable type-strain genomes for metagenomic binning, comparative biology and taxonomic classification.</title>
        <authorList>
            <person name="Goeker M."/>
        </authorList>
    </citation>
    <scope>NUCLEOTIDE SEQUENCE [LARGE SCALE GENOMIC DNA]</scope>
    <source>
        <strain evidence="1 2">DSM 15969</strain>
    </source>
</reference>
<gene>
    <name evidence="1" type="ORF">EV210_111109</name>
</gene>
<evidence type="ECO:0000313" key="1">
    <source>
        <dbReference type="EMBL" id="TCL35643.1"/>
    </source>
</evidence>
<sequence length="120" mass="12917">MVSAGRKAIESLYKGKCTVFEYQSVQNPDTKISTQQEVAVLTDQPCRLSYKTIASTSSSDGAAAVTQAVTLFIAPEIIIKPGSKITVVQNGVTTDYQSSGKPAVYTNHQEIALELFQGWA</sequence>
<dbReference type="OrthoDB" id="2942871at2"/>
<proteinExistence type="predicted"/>
<dbReference type="AlphaFoldDB" id="A0A4R1PUK4"/>
<dbReference type="EMBL" id="SLUI01000011">
    <property type="protein sequence ID" value="TCL35643.1"/>
    <property type="molecule type" value="Genomic_DNA"/>
</dbReference>
<protein>
    <submittedName>
        <fullName evidence="1">Uncharacterized protein</fullName>
    </submittedName>
</protein>
<dbReference type="Proteomes" id="UP000295063">
    <property type="component" value="Unassembled WGS sequence"/>
</dbReference>
<organism evidence="1 2">
    <name type="scientific">Anaerospora hongkongensis</name>
    <dbReference type="NCBI Taxonomy" id="244830"/>
    <lineage>
        <taxon>Bacteria</taxon>
        <taxon>Bacillati</taxon>
        <taxon>Bacillota</taxon>
        <taxon>Negativicutes</taxon>
        <taxon>Selenomonadales</taxon>
        <taxon>Sporomusaceae</taxon>
        <taxon>Anaerospora</taxon>
    </lineage>
</organism>
<dbReference type="RefSeq" id="WP_132082383.1">
    <property type="nucleotide sequence ID" value="NZ_SLUI01000011.1"/>
</dbReference>
<comment type="caution">
    <text evidence="1">The sequence shown here is derived from an EMBL/GenBank/DDBJ whole genome shotgun (WGS) entry which is preliminary data.</text>
</comment>
<evidence type="ECO:0000313" key="2">
    <source>
        <dbReference type="Proteomes" id="UP000295063"/>
    </source>
</evidence>
<accession>A0A4R1PUK4</accession>